<feature type="non-terminal residue" evidence="1">
    <location>
        <position position="102"/>
    </location>
</feature>
<feature type="non-terminal residue" evidence="1">
    <location>
        <position position="1"/>
    </location>
</feature>
<proteinExistence type="predicted"/>
<gene>
    <name evidence="1" type="ORF">g.1814</name>
</gene>
<reference evidence="1" key="1">
    <citation type="submission" date="2015-11" db="EMBL/GenBank/DDBJ databases">
        <title>De novo transcriptome assembly of four potential Pierce s Disease insect vectors from Arizona vineyards.</title>
        <authorList>
            <person name="Tassone E.E."/>
        </authorList>
    </citation>
    <scope>NUCLEOTIDE SEQUENCE</scope>
</reference>
<protein>
    <submittedName>
        <fullName evidence="1">Uncharacterized protein</fullName>
    </submittedName>
</protein>
<accession>A0A1B6JZU7</accession>
<dbReference type="EMBL" id="GECU01002982">
    <property type="protein sequence ID" value="JAT04725.1"/>
    <property type="molecule type" value="Transcribed_RNA"/>
</dbReference>
<organism evidence="1">
    <name type="scientific">Homalodisca liturata</name>
    <dbReference type="NCBI Taxonomy" id="320908"/>
    <lineage>
        <taxon>Eukaryota</taxon>
        <taxon>Metazoa</taxon>
        <taxon>Ecdysozoa</taxon>
        <taxon>Arthropoda</taxon>
        <taxon>Hexapoda</taxon>
        <taxon>Insecta</taxon>
        <taxon>Pterygota</taxon>
        <taxon>Neoptera</taxon>
        <taxon>Paraneoptera</taxon>
        <taxon>Hemiptera</taxon>
        <taxon>Auchenorrhyncha</taxon>
        <taxon>Membracoidea</taxon>
        <taxon>Cicadellidae</taxon>
        <taxon>Cicadellinae</taxon>
        <taxon>Proconiini</taxon>
        <taxon>Homalodisca</taxon>
    </lineage>
</organism>
<evidence type="ECO:0000313" key="1">
    <source>
        <dbReference type="EMBL" id="JAT04725.1"/>
    </source>
</evidence>
<sequence>NFEDPSLAPRLEQFLASTSDIVRESAILAIDKLNDPRGRGVSRYGSRDPALPFQGRFEDALLHLRSGSLCDKYRAIFYFRDLNTKEAVGALAEGFNDPSDLL</sequence>
<dbReference type="AlphaFoldDB" id="A0A1B6JZU7"/>
<name>A0A1B6JZU7_9HEMI</name>